<dbReference type="EMBL" id="CP116221">
    <property type="protein sequence ID" value="WCO00221.1"/>
    <property type="molecule type" value="Genomic_DNA"/>
</dbReference>
<dbReference type="Proteomes" id="UP001202717">
    <property type="component" value="Chromosome"/>
</dbReference>
<keyword evidence="1" id="KW-1133">Transmembrane helix</keyword>
<gene>
    <name evidence="3" type="ORF">MUN68_009050</name>
</gene>
<keyword evidence="3" id="KW-0675">Receptor</keyword>
<dbReference type="SUPFAM" id="SSF52200">
    <property type="entry name" value="Toll/Interleukin receptor TIR domain"/>
    <property type="match status" value="1"/>
</dbReference>
<protein>
    <submittedName>
        <fullName evidence="3">Toll/interleukin-1 receptor domain-containing protein</fullName>
    </submittedName>
</protein>
<dbReference type="InterPro" id="IPR000157">
    <property type="entry name" value="TIR_dom"/>
</dbReference>
<dbReference type="Pfam" id="PF13676">
    <property type="entry name" value="TIR_2"/>
    <property type="match status" value="1"/>
</dbReference>
<keyword evidence="1" id="KW-0472">Membrane</keyword>
<organism evidence="3 4">
    <name type="scientific">Psychroserpens ponticola</name>
    <dbReference type="NCBI Taxonomy" id="2932268"/>
    <lineage>
        <taxon>Bacteria</taxon>
        <taxon>Pseudomonadati</taxon>
        <taxon>Bacteroidota</taxon>
        <taxon>Flavobacteriia</taxon>
        <taxon>Flavobacteriales</taxon>
        <taxon>Flavobacteriaceae</taxon>
        <taxon>Psychroserpens</taxon>
    </lineage>
</organism>
<evidence type="ECO:0000256" key="1">
    <source>
        <dbReference type="SAM" id="Phobius"/>
    </source>
</evidence>
<proteinExistence type="predicted"/>
<accession>A0ABY7RSX2</accession>
<feature type="transmembrane region" description="Helical" evidence="1">
    <location>
        <begin position="215"/>
        <end position="236"/>
    </location>
</feature>
<dbReference type="RefSeq" id="WP_249997316.1">
    <property type="nucleotide sequence ID" value="NZ_CP116221.1"/>
</dbReference>
<dbReference type="InterPro" id="IPR035897">
    <property type="entry name" value="Toll_tir_struct_dom_sf"/>
</dbReference>
<keyword evidence="1" id="KW-0812">Transmembrane</keyword>
<feature type="domain" description="TIR" evidence="2">
    <location>
        <begin position="1"/>
        <end position="133"/>
    </location>
</feature>
<dbReference type="PROSITE" id="PS50104">
    <property type="entry name" value="TIR"/>
    <property type="match status" value="1"/>
</dbReference>
<name>A0ABY7RSX2_9FLAO</name>
<sequence>MAKIYLSYQHQDIELIKKIGEDLKSRGHATIMDETIMKVGSDWRKELLSELKSSDGLLVLITNNSLNSKYVISEIGTTRAFIDENENKKFLIPVIYGDIDIPDFIRDLYCIRLTDENYDEAIDKIDTSISSFIGKKEAVEEKETEKREFIERKAADYINIATDALKKRESQNKIVAYSCYTIGFLTLIAGVFFAIDGLKSVSEITDTIEVTPNIVWISIVTLLLKSIIIIGLLLACSKYTFTLGKSFMHEALRNADRLHAISFGEFFIKAYGDKISSYNEINEIFQNWNIDKSSSFYELNTDTYDPKFSENLIDIIKSLTDKIKTE</sequence>
<feature type="transmembrane region" description="Helical" evidence="1">
    <location>
        <begin position="174"/>
        <end position="195"/>
    </location>
</feature>
<evidence type="ECO:0000313" key="3">
    <source>
        <dbReference type="EMBL" id="WCO00221.1"/>
    </source>
</evidence>
<reference evidence="3 4" key="1">
    <citation type="submission" date="2023-01" db="EMBL/GenBank/DDBJ databases">
        <title>Psychroserpens ponticola sp. nov., isolated from seawater.</title>
        <authorList>
            <person name="Kristyanto S."/>
            <person name="Jung J."/>
            <person name="Kim J.M."/>
            <person name="Jeon C.O."/>
        </authorList>
    </citation>
    <scope>NUCLEOTIDE SEQUENCE [LARGE SCALE GENOMIC DNA]</scope>
    <source>
        <strain evidence="3 4">MSW6</strain>
    </source>
</reference>
<keyword evidence="4" id="KW-1185">Reference proteome</keyword>
<evidence type="ECO:0000259" key="2">
    <source>
        <dbReference type="PROSITE" id="PS50104"/>
    </source>
</evidence>
<dbReference type="Gene3D" id="3.40.50.10140">
    <property type="entry name" value="Toll/interleukin-1 receptor homology (TIR) domain"/>
    <property type="match status" value="1"/>
</dbReference>
<evidence type="ECO:0000313" key="4">
    <source>
        <dbReference type="Proteomes" id="UP001202717"/>
    </source>
</evidence>